<sequence length="160" mass="16837">MEAFVLLMGLATAFAAAVLWDPDIVRAASSLVMVFLLTGFALLSLGAWFVGAMQVLLGAGAVAILALYAAITSKKRKEVLRSRSAGTIAALALSVLGISMGFLTLNTPGTFTFYSSDASKIAEVLFEDVGLTVALSVLLIVALIASAYIVRYVFLREVRA</sequence>
<dbReference type="EMBL" id="CP000816">
    <property type="protein sequence ID" value="ABU82323.1"/>
    <property type="molecule type" value="Genomic_DNA"/>
</dbReference>
<evidence type="ECO:0000313" key="2">
    <source>
        <dbReference type="EMBL" id="ABU82323.1"/>
    </source>
</evidence>
<feature type="transmembrane region" description="Helical" evidence="1">
    <location>
        <begin position="88"/>
        <end position="109"/>
    </location>
</feature>
<reference evidence="2 3" key="1">
    <citation type="journal article" date="2008" name="Genome Biol.">
        <title>A genomic analysis of the archaeal system Ignicoccus hospitalis-Nanoarchaeum equitans.</title>
        <authorList>
            <person name="Podar M."/>
            <person name="Anderson I."/>
            <person name="Makarova K.S."/>
            <person name="Elkins J.G."/>
            <person name="Ivanova N."/>
            <person name="Wall M.A."/>
            <person name="Lykidis A."/>
            <person name="Mavromatis K."/>
            <person name="Sun H."/>
            <person name="Hudson M.E."/>
            <person name="Chen W."/>
            <person name="Deciu C."/>
            <person name="Hutchison D."/>
            <person name="Eads J.R."/>
            <person name="Anderson A."/>
            <person name="Fernandes F."/>
            <person name="Szeto E."/>
            <person name="Lapidus A."/>
            <person name="Kyrpides N.C."/>
            <person name="Saier M.H.Jr."/>
            <person name="Richardson P.M."/>
            <person name="Rachel R."/>
            <person name="Huber H."/>
            <person name="Eisen J.A."/>
            <person name="Koonin E.V."/>
            <person name="Keller M."/>
            <person name="Stetter K.O."/>
        </authorList>
    </citation>
    <scope>NUCLEOTIDE SEQUENCE [LARGE SCALE GENOMIC DNA]</scope>
    <source>
        <strain evidence="3">KIN4/I / DSM 18386 / JCM 14125</strain>
    </source>
</reference>
<name>A8ABM1_IGNH4</name>
<gene>
    <name evidence="2" type="ordered locus">Igni_1146</name>
</gene>
<dbReference type="Proteomes" id="UP000000262">
    <property type="component" value="Chromosome"/>
</dbReference>
<evidence type="ECO:0000256" key="1">
    <source>
        <dbReference type="SAM" id="Phobius"/>
    </source>
</evidence>
<dbReference type="KEGG" id="iho:Igni_1146"/>
<feature type="transmembrane region" description="Helical" evidence="1">
    <location>
        <begin position="129"/>
        <end position="154"/>
    </location>
</feature>
<feature type="transmembrane region" description="Helical" evidence="1">
    <location>
        <begin position="39"/>
        <end position="68"/>
    </location>
</feature>
<proteinExistence type="predicted"/>
<dbReference type="HOGENOM" id="CLU_1648291_0_0_2"/>
<dbReference type="GO" id="GO:0008137">
    <property type="term" value="F:NADH dehydrogenase (ubiquinone) activity"/>
    <property type="evidence" value="ECO:0007669"/>
    <property type="project" value="InterPro"/>
</dbReference>
<dbReference type="AlphaFoldDB" id="A8ABM1"/>
<dbReference type="GeneID" id="5562381"/>
<accession>A8ABM1</accession>
<dbReference type="Pfam" id="PF00499">
    <property type="entry name" value="Oxidored_q3"/>
    <property type="match status" value="1"/>
</dbReference>
<dbReference type="InterPro" id="IPR042106">
    <property type="entry name" value="Nuo/plastoQ_OxRdtase_6_NuoJ"/>
</dbReference>
<dbReference type="InterPro" id="IPR001457">
    <property type="entry name" value="NADH_UbQ/plastoQ_OxRdtase_su6"/>
</dbReference>
<dbReference type="STRING" id="453591.Igni_1146"/>
<keyword evidence="1" id="KW-0812">Transmembrane</keyword>
<organism evidence="2 3">
    <name type="scientific">Ignicoccus hospitalis (strain KIN4/I / DSM 18386 / JCM 14125)</name>
    <dbReference type="NCBI Taxonomy" id="453591"/>
    <lineage>
        <taxon>Archaea</taxon>
        <taxon>Thermoproteota</taxon>
        <taxon>Thermoprotei</taxon>
        <taxon>Desulfurococcales</taxon>
        <taxon>Desulfurococcaceae</taxon>
        <taxon>Ignicoccus</taxon>
    </lineage>
</organism>
<dbReference type="RefSeq" id="WP_012123287.1">
    <property type="nucleotide sequence ID" value="NC_009776.1"/>
</dbReference>
<keyword evidence="3" id="KW-1185">Reference proteome</keyword>
<keyword evidence="2" id="KW-0830">Ubiquinone</keyword>
<evidence type="ECO:0000313" key="3">
    <source>
        <dbReference type="Proteomes" id="UP000000262"/>
    </source>
</evidence>
<dbReference type="Gene3D" id="1.20.120.1200">
    <property type="entry name" value="NADH-ubiquinone/plastoquinone oxidoreductase chain 6, subunit NuoJ"/>
    <property type="match status" value="1"/>
</dbReference>
<keyword evidence="1" id="KW-1133">Transmembrane helix</keyword>
<protein>
    <submittedName>
        <fullName evidence="2">NADH-ubiquinone/plastoquinone oxidoreductase, chain 6</fullName>
    </submittedName>
</protein>
<dbReference type="eggNOG" id="arCOG04654">
    <property type="taxonomic scope" value="Archaea"/>
</dbReference>
<keyword evidence="1" id="KW-0472">Membrane</keyword>